<evidence type="ECO:0000259" key="3">
    <source>
        <dbReference type="Pfam" id="PF00884"/>
    </source>
</evidence>
<dbReference type="InterPro" id="IPR016024">
    <property type="entry name" value="ARM-type_fold"/>
</dbReference>
<comment type="similarity">
    <text evidence="1">Belongs to the sulfatase family.</text>
</comment>
<evidence type="ECO:0000256" key="1">
    <source>
        <dbReference type="ARBA" id="ARBA00008779"/>
    </source>
</evidence>
<dbReference type="SUPFAM" id="SSF48371">
    <property type="entry name" value="ARM repeat"/>
    <property type="match status" value="1"/>
</dbReference>
<keyword evidence="5" id="KW-1185">Reference proteome</keyword>
<accession>A0A286RF62</accession>
<dbReference type="Pfam" id="PF13646">
    <property type="entry name" value="HEAT_2"/>
    <property type="match status" value="1"/>
</dbReference>
<dbReference type="InterPro" id="IPR000917">
    <property type="entry name" value="Sulfatase_N"/>
</dbReference>
<dbReference type="GO" id="GO:0047753">
    <property type="term" value="F:choline-sulfatase activity"/>
    <property type="evidence" value="ECO:0007669"/>
    <property type="project" value="UniProtKB-EC"/>
</dbReference>
<dbReference type="CDD" id="cd16027">
    <property type="entry name" value="SGSH"/>
    <property type="match status" value="1"/>
</dbReference>
<dbReference type="RefSeq" id="WP_095414871.1">
    <property type="nucleotide sequence ID" value="NZ_CP018477.1"/>
</dbReference>
<dbReference type="Proteomes" id="UP000215086">
    <property type="component" value="Chromosome"/>
</dbReference>
<proteinExistence type="inferred from homology"/>
<dbReference type="AlphaFoldDB" id="A0A286RF62"/>
<dbReference type="InterPro" id="IPR017850">
    <property type="entry name" value="Alkaline_phosphatase_core_sf"/>
</dbReference>
<dbReference type="Gene3D" id="1.25.10.10">
    <property type="entry name" value="Leucine-rich Repeat Variant"/>
    <property type="match status" value="1"/>
</dbReference>
<dbReference type="Gene3D" id="3.40.720.10">
    <property type="entry name" value="Alkaline Phosphatase, subunit A"/>
    <property type="match status" value="1"/>
</dbReference>
<dbReference type="PANTHER" id="PTHR42693:SF53">
    <property type="entry name" value="ENDO-4-O-SULFATASE"/>
    <property type="match status" value="1"/>
</dbReference>
<dbReference type="InterPro" id="IPR011989">
    <property type="entry name" value="ARM-like"/>
</dbReference>
<gene>
    <name evidence="4" type="ORF">THTE_1994</name>
</gene>
<protein>
    <submittedName>
        <fullName evidence="4">Choline-sulfatase</fullName>
        <ecNumber evidence="4">3.1.6.6</ecNumber>
    </submittedName>
</protein>
<dbReference type="GO" id="GO:0004065">
    <property type="term" value="F:arylsulfatase activity"/>
    <property type="evidence" value="ECO:0007669"/>
    <property type="project" value="TreeGrafter"/>
</dbReference>
<name>A0A286RF62_9BACT</name>
<dbReference type="PANTHER" id="PTHR42693">
    <property type="entry name" value="ARYLSULFATASE FAMILY MEMBER"/>
    <property type="match status" value="1"/>
</dbReference>
<dbReference type="OrthoDB" id="9763613at2"/>
<keyword evidence="2 4" id="KW-0378">Hydrolase</keyword>
<dbReference type="KEGG" id="ttf:THTE_1994"/>
<feature type="domain" description="Sulfatase N-terminal" evidence="3">
    <location>
        <begin position="34"/>
        <end position="309"/>
    </location>
</feature>
<evidence type="ECO:0000256" key="2">
    <source>
        <dbReference type="ARBA" id="ARBA00022801"/>
    </source>
</evidence>
<dbReference type="InterPro" id="IPR050738">
    <property type="entry name" value="Sulfatase"/>
</dbReference>
<evidence type="ECO:0000313" key="4">
    <source>
        <dbReference type="EMBL" id="ASV74596.1"/>
    </source>
</evidence>
<evidence type="ECO:0000313" key="5">
    <source>
        <dbReference type="Proteomes" id="UP000215086"/>
    </source>
</evidence>
<dbReference type="SUPFAM" id="SSF53649">
    <property type="entry name" value="Alkaline phosphatase-like"/>
    <property type="match status" value="1"/>
</dbReference>
<dbReference type="EMBL" id="CP018477">
    <property type="protein sequence ID" value="ASV74596.1"/>
    <property type="molecule type" value="Genomic_DNA"/>
</dbReference>
<reference evidence="4 5" key="1">
    <citation type="journal article" name="Front. Microbiol.">
        <title>Sugar Metabolism of the First Thermophilic Planctomycete Thermogutta terrifontis: Comparative Genomic and Transcriptomic Approaches.</title>
        <authorList>
            <person name="Elcheninov A.G."/>
            <person name="Menzel P."/>
            <person name="Gudbergsdottir S.R."/>
            <person name="Slesarev A.I."/>
            <person name="Kadnikov V.V."/>
            <person name="Krogh A."/>
            <person name="Bonch-Osmolovskaya E.A."/>
            <person name="Peng X."/>
            <person name="Kublanov I.V."/>
        </authorList>
    </citation>
    <scope>NUCLEOTIDE SEQUENCE [LARGE SCALE GENOMIC DNA]</scope>
    <source>
        <strain evidence="4 5">R1</strain>
    </source>
</reference>
<organism evidence="4 5">
    <name type="scientific">Thermogutta terrifontis</name>
    <dbReference type="NCBI Taxonomy" id="1331910"/>
    <lineage>
        <taxon>Bacteria</taxon>
        <taxon>Pseudomonadati</taxon>
        <taxon>Planctomycetota</taxon>
        <taxon>Planctomycetia</taxon>
        <taxon>Pirellulales</taxon>
        <taxon>Thermoguttaceae</taxon>
        <taxon>Thermogutta</taxon>
    </lineage>
</organism>
<dbReference type="Pfam" id="PF00884">
    <property type="entry name" value="Sulfatase"/>
    <property type="match status" value="1"/>
</dbReference>
<sequence length="628" mass="71444">MARPKVLVLLEGVVAVGLGLCAVATLAFGAAPRPNIVWLTTEDNAACWYRLYDPAGAPMPNVERLAKEGIVFNNVYSCSPVCSPARSTLISGCYAPRLGAQWHRKILPVKLPPGLHMFPWYLRQAGYYTTNNSKEDYNFAPSEKADVWDESSPRASYRNRRPGQPFFHVQNFGRTHESQLFPNKDNSELETDPNSVDLFPYHPDTPLFRNKYAHYLDLQREVDWQIGDFIRQLEKDGLLDDTFIFQFGDNGGVLPGSKGYAREDGLHVALIVYVPKNWQHLVPAPRGSQVDGVVQFVDLGPTVLNLAGVPIPEGMDGKPFLGPGVTLEELNQRNQAFGYADRFDEKYDLVRFLRKGKYTYWRNYQPFNFDGLYNEYRNKQAAYREWWDLYQKGQLNPVQRAFFEPKPPECLFDIEKNPHETVNLANDSHYAEVLADIRTTMHDWVTGLPDLGFIPEPVFVRESQGDGYSYCQHNKQRIARLVEIADWQLRPFPEVVPMLEKALQADDPLERYWAVITCSAFGKEARALADSIRKMAASDPDRLVRMRAAEFLGLTGEGDPRPFLMDILQKTDDPVEANLILNTVVLLKDGPSRLKFDLTPLRSAAWFNAPGEVARRVRYLMGEDEANK</sequence>
<dbReference type="EC" id="3.1.6.6" evidence="4"/>